<evidence type="ECO:0000259" key="7">
    <source>
        <dbReference type="Pfam" id="PF00482"/>
    </source>
</evidence>
<feature type="transmembrane region" description="Helical" evidence="6">
    <location>
        <begin position="69"/>
        <end position="92"/>
    </location>
</feature>
<evidence type="ECO:0000256" key="1">
    <source>
        <dbReference type="ARBA" id="ARBA00004651"/>
    </source>
</evidence>
<gene>
    <name evidence="8" type="primary">flaJ3</name>
    <name evidence="8" type="ORF">LC1Nh_1131</name>
</gene>
<evidence type="ECO:0000256" key="5">
    <source>
        <dbReference type="ARBA" id="ARBA00023136"/>
    </source>
</evidence>
<keyword evidence="5 6" id="KW-0472">Membrane</keyword>
<name>A0A5Q0UJK1_9ARCH</name>
<dbReference type="InterPro" id="IPR056569">
    <property type="entry name" value="ArlJ-like"/>
</dbReference>
<feature type="domain" description="Type II secretion system protein GspF" evidence="7">
    <location>
        <begin position="110"/>
        <end position="232"/>
    </location>
</feature>
<keyword evidence="2" id="KW-1003">Cell membrane</keyword>
<dbReference type="Pfam" id="PF00482">
    <property type="entry name" value="T2SSF"/>
    <property type="match status" value="1"/>
</dbReference>
<evidence type="ECO:0000256" key="6">
    <source>
        <dbReference type="SAM" id="Phobius"/>
    </source>
</evidence>
<accession>A0A5Q0UJK1</accession>
<dbReference type="PANTHER" id="PTHR35402">
    <property type="entry name" value="INTEGRAL MEMBRANE PROTEIN-RELATED"/>
    <property type="match status" value="1"/>
</dbReference>
<dbReference type="OrthoDB" id="12374at2157"/>
<dbReference type="RefSeq" id="WP_153550747.1">
    <property type="nucleotide sequence ID" value="NZ_CP040089.1"/>
</dbReference>
<dbReference type="Proteomes" id="UP000377803">
    <property type="component" value="Chromosome"/>
</dbReference>
<dbReference type="GeneID" id="42365529"/>
<dbReference type="GO" id="GO:0005886">
    <property type="term" value="C:plasma membrane"/>
    <property type="evidence" value="ECO:0007669"/>
    <property type="project" value="UniProtKB-SubCell"/>
</dbReference>
<feature type="transmembrane region" description="Helical" evidence="6">
    <location>
        <begin position="250"/>
        <end position="269"/>
    </location>
</feature>
<keyword evidence="8" id="KW-0969">Cilium</keyword>
<keyword evidence="4 6" id="KW-1133">Transmembrane helix</keyword>
<protein>
    <submittedName>
        <fullName evidence="8">Archaeal flagellar protein FlaJ</fullName>
    </submittedName>
</protein>
<comment type="subcellular location">
    <subcellularLocation>
        <location evidence="1">Cell membrane</location>
        <topology evidence="1">Multi-pass membrane protein</topology>
    </subcellularLocation>
</comment>
<keyword evidence="8" id="KW-0966">Cell projection</keyword>
<keyword evidence="3 6" id="KW-0812">Transmembrane</keyword>
<evidence type="ECO:0000256" key="4">
    <source>
        <dbReference type="ARBA" id="ARBA00022989"/>
    </source>
</evidence>
<evidence type="ECO:0000256" key="2">
    <source>
        <dbReference type="ARBA" id="ARBA00022475"/>
    </source>
</evidence>
<organism evidence="8 9">
    <name type="scientific">Candidatus Nanohalobium constans</name>
    <dbReference type="NCBI Taxonomy" id="2565781"/>
    <lineage>
        <taxon>Archaea</taxon>
        <taxon>Candidatus Nanohalarchaeota</taxon>
        <taxon>Candidatus Nanohalobia</taxon>
        <taxon>Candidatus Nanohalobiales</taxon>
        <taxon>Candidatus Nanohalobiaceae</taxon>
        <taxon>Candidatus Nanohalobium</taxon>
    </lineage>
</organism>
<evidence type="ECO:0000313" key="8">
    <source>
        <dbReference type="EMBL" id="QGA80999.1"/>
    </source>
</evidence>
<sequence length="278" mass="30812">MNLKGILLSLGQRTEKFFPQLERELRAARMDTTPSEYLSECVKKAFKLGFPSAVSLIAAGVITDVSSTIKIGVACFPILIFMGFITFAKYPAIKAKKRTRKLEKDLPYALRDILIEIKSGIPLYDAMKTVTDGYGEASEEFEIIVKDIDGGKSTIEALEESIVRNPSEQYRRAMWQINNSIKSGTDISVTLESVVDSIIQDQKLMIKKYGKELNPYVLVYLLLAVVGPSLGITGVIVISSFTGISVNQQLYIAVLFGLVVAQVFFLNLIKSKRPEVKA</sequence>
<dbReference type="PANTHER" id="PTHR35402:SF1">
    <property type="entry name" value="TYPE II SECRETION SYSTEM PROTEIN GSPF DOMAIN-CONTAINING PROTEIN"/>
    <property type="match status" value="1"/>
</dbReference>
<feature type="transmembrane region" description="Helical" evidence="6">
    <location>
        <begin position="213"/>
        <end position="238"/>
    </location>
</feature>
<reference evidence="9" key="1">
    <citation type="submission" date="2019-05" db="EMBL/GenBank/DDBJ databases">
        <title>Candidatus Nanohalobium constans, a novel model system to study the DPANN nano-sized archaea: genomic and physiological characterization of a nanoarchaeon co-cultured with its chitinotrophic host.</title>
        <authorList>
            <person name="La Cono V."/>
            <person name="Arcadi E."/>
            <person name="Crisafi F."/>
            <person name="Denaro R."/>
            <person name="La Spada G."/>
            <person name="Messina E."/>
            <person name="Smedile F."/>
            <person name="Toshchakov S.V."/>
            <person name="Shevchenko M.A."/>
            <person name="Golyshin P.N."/>
            <person name="Golyshina O.V."/>
            <person name="Ferrer M."/>
            <person name="Rohde M."/>
            <person name="Mushegian A."/>
            <person name="Sorokin D.Y."/>
            <person name="Giuliano L."/>
            <person name="Yakimov M.M."/>
        </authorList>
    </citation>
    <scope>NUCLEOTIDE SEQUENCE [LARGE SCALE GENOMIC DNA]</scope>
    <source>
        <strain evidence="9">LC1Nh</strain>
    </source>
</reference>
<evidence type="ECO:0000313" key="9">
    <source>
        <dbReference type="Proteomes" id="UP000377803"/>
    </source>
</evidence>
<proteinExistence type="predicted"/>
<dbReference type="EMBL" id="CP040089">
    <property type="protein sequence ID" value="QGA80999.1"/>
    <property type="molecule type" value="Genomic_DNA"/>
</dbReference>
<keyword evidence="9" id="KW-1185">Reference proteome</keyword>
<keyword evidence="8" id="KW-0282">Flagellum</keyword>
<dbReference type="InterPro" id="IPR018076">
    <property type="entry name" value="T2SS_GspF_dom"/>
</dbReference>
<dbReference type="KEGG" id="ncon:LC1Nh_1131"/>
<evidence type="ECO:0000256" key="3">
    <source>
        <dbReference type="ARBA" id="ARBA00022692"/>
    </source>
</evidence>
<dbReference type="AlphaFoldDB" id="A0A5Q0UJK1"/>